<dbReference type="Pfam" id="PF02770">
    <property type="entry name" value="Acyl-CoA_dh_M"/>
    <property type="match status" value="1"/>
</dbReference>
<dbReference type="PANTHER" id="PTHR43292:SF3">
    <property type="entry name" value="ACYL-COA DEHYDROGENASE FADE29"/>
    <property type="match status" value="1"/>
</dbReference>
<name>A0A382P2R2_9ZZZZ</name>
<dbReference type="InterPro" id="IPR037069">
    <property type="entry name" value="AcylCoA_DH/ox_N_sf"/>
</dbReference>
<dbReference type="GO" id="GO:0016627">
    <property type="term" value="F:oxidoreductase activity, acting on the CH-CH group of donors"/>
    <property type="evidence" value="ECO:0007669"/>
    <property type="project" value="InterPro"/>
</dbReference>
<dbReference type="SUPFAM" id="SSF56645">
    <property type="entry name" value="Acyl-CoA dehydrogenase NM domain-like"/>
    <property type="match status" value="1"/>
</dbReference>
<dbReference type="GO" id="GO:0050660">
    <property type="term" value="F:flavin adenine dinucleotide binding"/>
    <property type="evidence" value="ECO:0007669"/>
    <property type="project" value="InterPro"/>
</dbReference>
<reference evidence="4" key="1">
    <citation type="submission" date="2018-05" db="EMBL/GenBank/DDBJ databases">
        <authorList>
            <person name="Lanie J.A."/>
            <person name="Ng W.-L."/>
            <person name="Kazmierczak K.M."/>
            <person name="Andrzejewski T.M."/>
            <person name="Davidsen T.M."/>
            <person name="Wayne K.J."/>
            <person name="Tettelin H."/>
            <person name="Glass J.I."/>
            <person name="Rusch D."/>
            <person name="Podicherti R."/>
            <person name="Tsui H.-C.T."/>
            <person name="Winkler M.E."/>
        </authorList>
    </citation>
    <scope>NUCLEOTIDE SEQUENCE</scope>
</reference>
<feature type="domain" description="Acyl-CoA dehydrogenase/oxidase N-terminal" evidence="3">
    <location>
        <begin position="4"/>
        <end position="126"/>
    </location>
</feature>
<protein>
    <recommendedName>
        <fullName evidence="5">Acyl-CoA dehydrogenase</fullName>
    </recommendedName>
</protein>
<gene>
    <name evidence="4" type="ORF">METZ01_LOCUS319921</name>
</gene>
<evidence type="ECO:0000259" key="2">
    <source>
        <dbReference type="Pfam" id="PF02770"/>
    </source>
</evidence>
<dbReference type="PANTHER" id="PTHR43292">
    <property type="entry name" value="ACYL-COA DEHYDROGENASE"/>
    <property type="match status" value="1"/>
</dbReference>
<dbReference type="AlphaFoldDB" id="A0A382P2R2"/>
<dbReference type="InterPro" id="IPR046373">
    <property type="entry name" value="Acyl-CoA_Oxase/DH_mid-dom_sf"/>
</dbReference>
<dbReference type="Gene3D" id="2.40.110.10">
    <property type="entry name" value="Butyryl-CoA Dehydrogenase, subunit A, domain 2"/>
    <property type="match status" value="1"/>
</dbReference>
<dbReference type="InterPro" id="IPR052161">
    <property type="entry name" value="Mycobact_Acyl-CoA_DH"/>
</dbReference>
<evidence type="ECO:0000256" key="1">
    <source>
        <dbReference type="ARBA" id="ARBA00023002"/>
    </source>
</evidence>
<dbReference type="EMBL" id="UINC01104138">
    <property type="protein sequence ID" value="SVC67067.1"/>
    <property type="molecule type" value="Genomic_DNA"/>
</dbReference>
<evidence type="ECO:0000259" key="3">
    <source>
        <dbReference type="Pfam" id="PF02771"/>
    </source>
</evidence>
<dbReference type="Gene3D" id="1.10.540.10">
    <property type="entry name" value="Acyl-CoA dehydrogenase/oxidase, N-terminal domain"/>
    <property type="match status" value="1"/>
</dbReference>
<feature type="domain" description="Acyl-CoA oxidase/dehydrogenase middle" evidence="2">
    <location>
        <begin position="130"/>
        <end position="209"/>
    </location>
</feature>
<evidence type="ECO:0000313" key="4">
    <source>
        <dbReference type="EMBL" id="SVC67067.1"/>
    </source>
</evidence>
<dbReference type="InterPro" id="IPR009100">
    <property type="entry name" value="AcylCoA_DH/oxidase_NM_dom_sf"/>
</dbReference>
<sequence>MVELTQFRKDTRAWLEQHCPPSMRTRPKSDEETVWGGRRAQYPNDEAKTWLDAMASKGWTCPTWPSIYGGGGLSANENQVLQEELASLNARPPLISFGISMLGPVLLEYGNEQQKLEHLPKIVKGEIRWCQGYSEPGSGSDLASLQTRAVLEGDHYTINGSKIWTSFADKSDWIFCLVRTDPLASKHMGISFILFDMESEGVSAKPIKLISGASVFCETFF</sequence>
<dbReference type="Pfam" id="PF02771">
    <property type="entry name" value="Acyl-CoA_dh_N"/>
    <property type="match status" value="1"/>
</dbReference>
<dbReference type="InterPro" id="IPR006091">
    <property type="entry name" value="Acyl-CoA_Oxase/DH_mid-dom"/>
</dbReference>
<feature type="non-terminal residue" evidence="4">
    <location>
        <position position="221"/>
    </location>
</feature>
<evidence type="ECO:0008006" key="5">
    <source>
        <dbReference type="Google" id="ProtNLM"/>
    </source>
</evidence>
<dbReference type="GO" id="GO:0005886">
    <property type="term" value="C:plasma membrane"/>
    <property type="evidence" value="ECO:0007669"/>
    <property type="project" value="TreeGrafter"/>
</dbReference>
<dbReference type="InterPro" id="IPR013786">
    <property type="entry name" value="AcylCoA_DH/ox_N"/>
</dbReference>
<organism evidence="4">
    <name type="scientific">marine metagenome</name>
    <dbReference type="NCBI Taxonomy" id="408172"/>
    <lineage>
        <taxon>unclassified sequences</taxon>
        <taxon>metagenomes</taxon>
        <taxon>ecological metagenomes</taxon>
    </lineage>
</organism>
<keyword evidence="1" id="KW-0560">Oxidoreductase</keyword>
<accession>A0A382P2R2</accession>
<proteinExistence type="predicted"/>